<feature type="transmembrane region" description="Helical" evidence="1">
    <location>
        <begin position="196"/>
        <end position="213"/>
    </location>
</feature>
<feature type="transmembrane region" description="Helical" evidence="1">
    <location>
        <begin position="141"/>
        <end position="161"/>
    </location>
</feature>
<keyword evidence="1" id="KW-1133">Transmembrane helix</keyword>
<accession>A0AAE2ZGY3</accession>
<dbReference type="Proteomes" id="UP001155882">
    <property type="component" value="Unassembled WGS sequence"/>
</dbReference>
<protein>
    <submittedName>
        <fullName evidence="2">Acetyltransferase</fullName>
    </submittedName>
</protein>
<sequence length="332" mass="38637">MKKENHLILNIKNVGQPYWPTLKLILSSLIVFNFYLNLVDKNKYSLLITAFDLTLIPMFVFIVAFITKNTTWKELKSHLLPALIIYFTFQTIDMVPLYFTGELTLKKYLFSPQYGVWFFLATPIWQAVFLLLPESFKSNKFNLSAILITSLIISFITKTYLMPISSFFSIILYFPFFVIAYFIHNQNIFSLRKKPIITIFCIAFLAITFLNYRNDFYEIIFGAIKTNLILNSFIIYIFDFVISLILGSIIIYFALSTQKYAKISNNALGVYLIHPIICFVILQILSFLDIELNLLLIIAFTLSTITIALLLASNSIIHWFIEPVLRFNKLKE</sequence>
<feature type="transmembrane region" description="Helical" evidence="1">
    <location>
        <begin position="114"/>
        <end position="132"/>
    </location>
</feature>
<feature type="transmembrane region" description="Helical" evidence="1">
    <location>
        <begin position="267"/>
        <end position="288"/>
    </location>
</feature>
<reference evidence="2" key="1">
    <citation type="submission" date="2021-07" db="EMBL/GenBank/DDBJ databases">
        <authorList>
            <person name="Stanton E."/>
        </authorList>
    </citation>
    <scope>NUCLEOTIDE SEQUENCE</scope>
    <source>
        <strain evidence="2">2021EL-01139</strain>
    </source>
</reference>
<feature type="transmembrane region" description="Helical" evidence="1">
    <location>
        <begin position="233"/>
        <end position="255"/>
    </location>
</feature>
<feature type="transmembrane region" description="Helical" evidence="1">
    <location>
        <begin position="44"/>
        <end position="67"/>
    </location>
</feature>
<name>A0AAE2ZGY3_PRORE</name>
<keyword evidence="1" id="KW-0812">Transmembrane</keyword>
<feature type="transmembrane region" description="Helical" evidence="1">
    <location>
        <begin position="79"/>
        <end position="99"/>
    </location>
</feature>
<comment type="caution">
    <text evidence="2">The sequence shown here is derived from an EMBL/GenBank/DDBJ whole genome shotgun (WGS) entry which is preliminary data.</text>
</comment>
<keyword evidence="1" id="KW-0472">Membrane</keyword>
<feature type="transmembrane region" description="Helical" evidence="1">
    <location>
        <begin position="21"/>
        <end position="38"/>
    </location>
</feature>
<evidence type="ECO:0000313" key="3">
    <source>
        <dbReference type="Proteomes" id="UP001155882"/>
    </source>
</evidence>
<evidence type="ECO:0000256" key="1">
    <source>
        <dbReference type="SAM" id="Phobius"/>
    </source>
</evidence>
<dbReference type="AlphaFoldDB" id="A0AAE2ZGY3"/>
<proteinExistence type="predicted"/>
<feature type="transmembrane region" description="Helical" evidence="1">
    <location>
        <begin position="167"/>
        <end position="184"/>
    </location>
</feature>
<dbReference type="EMBL" id="JAHWLI010000073">
    <property type="protein sequence ID" value="MBW3118344.1"/>
    <property type="molecule type" value="Genomic_DNA"/>
</dbReference>
<gene>
    <name evidence="2" type="ORF">KYI77_18030</name>
</gene>
<organism evidence="2 3">
    <name type="scientific">Providencia rettgeri</name>
    <dbReference type="NCBI Taxonomy" id="587"/>
    <lineage>
        <taxon>Bacteria</taxon>
        <taxon>Pseudomonadati</taxon>
        <taxon>Pseudomonadota</taxon>
        <taxon>Gammaproteobacteria</taxon>
        <taxon>Enterobacterales</taxon>
        <taxon>Morganellaceae</taxon>
        <taxon>Providencia</taxon>
    </lineage>
</organism>
<evidence type="ECO:0000313" key="2">
    <source>
        <dbReference type="EMBL" id="MBW3118344.1"/>
    </source>
</evidence>
<feature type="transmembrane region" description="Helical" evidence="1">
    <location>
        <begin position="294"/>
        <end position="321"/>
    </location>
</feature>
<dbReference type="RefSeq" id="WP_187710215.1">
    <property type="nucleotide sequence ID" value="NZ_CP060821.1"/>
</dbReference>